<organism evidence="1 2">
    <name type="scientific">Legionella parisiensis</name>
    <dbReference type="NCBI Taxonomy" id="45071"/>
    <lineage>
        <taxon>Bacteria</taxon>
        <taxon>Pseudomonadati</taxon>
        <taxon>Pseudomonadota</taxon>
        <taxon>Gammaproteobacteria</taxon>
        <taxon>Legionellales</taxon>
        <taxon>Legionellaceae</taxon>
        <taxon>Legionella</taxon>
    </lineage>
</organism>
<protein>
    <submittedName>
        <fullName evidence="1">Uncharacterized protein</fullName>
    </submittedName>
</protein>
<dbReference type="AlphaFoldDB" id="A0A1E5JUZ7"/>
<sequence length="48" mass="5686">MCSLEGHFEQQLVIIVIKVNNYYERSSAKLVKIYLKYSMTKIDIYALK</sequence>
<reference evidence="1 2" key="1">
    <citation type="submission" date="2016-02" db="EMBL/GenBank/DDBJ databases">
        <title>Secondary metabolites in Legionella.</title>
        <authorList>
            <person name="Tobias N.J."/>
            <person name="Bode H.B."/>
        </authorList>
    </citation>
    <scope>NUCLEOTIDE SEQUENCE [LARGE SCALE GENOMIC DNA]</scope>
    <source>
        <strain evidence="1 2">DSM 19216</strain>
    </source>
</reference>
<name>A0A1E5JUZ7_9GAMM</name>
<accession>A0A1E5JUZ7</accession>
<gene>
    <name evidence="1" type="ORF">lpari_00603</name>
</gene>
<proteinExistence type="predicted"/>
<comment type="caution">
    <text evidence="1">The sequence shown here is derived from an EMBL/GenBank/DDBJ whole genome shotgun (WGS) entry which is preliminary data.</text>
</comment>
<evidence type="ECO:0000313" key="2">
    <source>
        <dbReference type="Proteomes" id="UP000095229"/>
    </source>
</evidence>
<keyword evidence="2" id="KW-1185">Reference proteome</keyword>
<dbReference type="Proteomes" id="UP000095229">
    <property type="component" value="Unassembled WGS sequence"/>
</dbReference>
<dbReference type="PATRIC" id="fig|45071.7.peg.648"/>
<dbReference type="EMBL" id="LSOG01000018">
    <property type="protein sequence ID" value="OEH48347.1"/>
    <property type="molecule type" value="Genomic_DNA"/>
</dbReference>
<evidence type="ECO:0000313" key="1">
    <source>
        <dbReference type="EMBL" id="OEH48347.1"/>
    </source>
</evidence>